<dbReference type="AlphaFoldDB" id="A0AA36EI41"/>
<reference evidence="2" key="1">
    <citation type="submission" date="2023-04" db="EMBL/GenBank/DDBJ databases">
        <authorList>
            <person name="Vijverberg K."/>
            <person name="Xiong W."/>
            <person name="Schranz E."/>
        </authorList>
    </citation>
    <scope>NUCLEOTIDE SEQUENCE</scope>
</reference>
<name>A0AA36EI41_LACSI</name>
<dbReference type="EMBL" id="OX465084">
    <property type="protein sequence ID" value="CAI9296502.1"/>
    <property type="molecule type" value="Genomic_DNA"/>
</dbReference>
<evidence type="ECO:0000313" key="2">
    <source>
        <dbReference type="EMBL" id="CAI9296502.1"/>
    </source>
</evidence>
<dbReference type="Proteomes" id="UP001177003">
    <property type="component" value="Chromosome 8"/>
</dbReference>
<dbReference type="SUPFAM" id="SSF56112">
    <property type="entry name" value="Protein kinase-like (PK-like)"/>
    <property type="match status" value="1"/>
</dbReference>
<keyword evidence="1" id="KW-0732">Signal</keyword>
<sequence length="171" mass="19855">MLCARKNFDRSQPEDDRHLLSVFQRCWEQGTLLDIVDKYIEDMQEHGAEVVDMMKLASWCLQLDSTKRPSMSSVVRVLEGAITVESNLDYNFLHPRPQDTTPEYEQSSRPCDSVLSGPRPQSYSLEQVSIYTMRFHIVQLEILNHNVYLQAVCTLLYFKLSSCHVLRINIL</sequence>
<evidence type="ECO:0000313" key="3">
    <source>
        <dbReference type="Proteomes" id="UP001177003"/>
    </source>
</evidence>
<proteinExistence type="predicted"/>
<protein>
    <recommendedName>
        <fullName evidence="4">Serine-threonine/tyrosine-protein kinase catalytic domain-containing protein</fullName>
    </recommendedName>
</protein>
<dbReference type="InterPro" id="IPR051343">
    <property type="entry name" value="G-type_lectin_kinases/EP1-like"/>
</dbReference>
<evidence type="ECO:0008006" key="4">
    <source>
        <dbReference type="Google" id="ProtNLM"/>
    </source>
</evidence>
<dbReference type="Gene3D" id="1.10.510.10">
    <property type="entry name" value="Transferase(Phosphotransferase) domain 1"/>
    <property type="match status" value="1"/>
</dbReference>
<dbReference type="PANTHER" id="PTHR47976">
    <property type="entry name" value="G-TYPE LECTIN S-RECEPTOR-LIKE SERINE/THREONINE-PROTEIN KINASE SD2-5"/>
    <property type="match status" value="1"/>
</dbReference>
<gene>
    <name evidence="2" type="ORF">LSALG_LOCUS35365</name>
</gene>
<keyword evidence="3" id="KW-1185">Reference proteome</keyword>
<dbReference type="InterPro" id="IPR011009">
    <property type="entry name" value="Kinase-like_dom_sf"/>
</dbReference>
<dbReference type="PANTHER" id="PTHR47976:SF30">
    <property type="entry name" value="RECEPTOR-LIKE SERINE_THREONINE-PROTEIN KINASE"/>
    <property type="match status" value="1"/>
</dbReference>
<organism evidence="2 3">
    <name type="scientific">Lactuca saligna</name>
    <name type="common">Willowleaf lettuce</name>
    <dbReference type="NCBI Taxonomy" id="75948"/>
    <lineage>
        <taxon>Eukaryota</taxon>
        <taxon>Viridiplantae</taxon>
        <taxon>Streptophyta</taxon>
        <taxon>Embryophyta</taxon>
        <taxon>Tracheophyta</taxon>
        <taxon>Spermatophyta</taxon>
        <taxon>Magnoliopsida</taxon>
        <taxon>eudicotyledons</taxon>
        <taxon>Gunneridae</taxon>
        <taxon>Pentapetalae</taxon>
        <taxon>asterids</taxon>
        <taxon>campanulids</taxon>
        <taxon>Asterales</taxon>
        <taxon>Asteraceae</taxon>
        <taxon>Cichorioideae</taxon>
        <taxon>Cichorieae</taxon>
        <taxon>Lactucinae</taxon>
        <taxon>Lactuca</taxon>
    </lineage>
</organism>
<evidence type="ECO:0000256" key="1">
    <source>
        <dbReference type="ARBA" id="ARBA00022729"/>
    </source>
</evidence>
<accession>A0AA36EI41</accession>